<dbReference type="EMBL" id="KZ502309">
    <property type="protein sequence ID" value="PKU80884.1"/>
    <property type="molecule type" value="Genomic_DNA"/>
</dbReference>
<evidence type="ECO:0000313" key="2">
    <source>
        <dbReference type="Proteomes" id="UP000233837"/>
    </source>
</evidence>
<organism evidence="1 2">
    <name type="scientific">Dendrobium catenatum</name>
    <dbReference type="NCBI Taxonomy" id="906689"/>
    <lineage>
        <taxon>Eukaryota</taxon>
        <taxon>Viridiplantae</taxon>
        <taxon>Streptophyta</taxon>
        <taxon>Embryophyta</taxon>
        <taxon>Tracheophyta</taxon>
        <taxon>Spermatophyta</taxon>
        <taxon>Magnoliopsida</taxon>
        <taxon>Liliopsida</taxon>
        <taxon>Asparagales</taxon>
        <taxon>Orchidaceae</taxon>
        <taxon>Epidendroideae</taxon>
        <taxon>Malaxideae</taxon>
        <taxon>Dendrobiinae</taxon>
        <taxon>Dendrobium</taxon>
    </lineage>
</organism>
<dbReference type="AlphaFoldDB" id="A0A2I0WYZ6"/>
<dbReference type="STRING" id="906689.A0A2I0WYZ6"/>
<proteinExistence type="predicted"/>
<dbReference type="Proteomes" id="UP000233837">
    <property type="component" value="Unassembled WGS sequence"/>
</dbReference>
<accession>A0A2I0WYZ6</accession>
<dbReference type="InterPro" id="IPR038980">
    <property type="entry name" value="ATM_plant"/>
</dbReference>
<keyword evidence="2" id="KW-1185">Reference proteome</keyword>
<dbReference type="GO" id="GO:0006974">
    <property type="term" value="P:DNA damage response"/>
    <property type="evidence" value="ECO:0007669"/>
    <property type="project" value="InterPro"/>
</dbReference>
<dbReference type="PANTHER" id="PTHR37079">
    <property type="entry name" value="SERINE/THREONINE-PROTEIN KINASE ATM"/>
    <property type="match status" value="1"/>
</dbReference>
<dbReference type="PANTHER" id="PTHR37079:SF4">
    <property type="entry name" value="SERINE_THREONINE-PROTEIN KINASE ATM"/>
    <property type="match status" value="1"/>
</dbReference>
<name>A0A2I0WYZ6_9ASPA</name>
<sequence length="549" mass="62504">MATSRDVQEIISKLSSNKPKSRDEGIRLLNSWLEGERSFSLCRLLAKNTARIGPGGVPHEESWPFIFSLLTKCIELEISASKKRHPKLLLAKTLRIAIQCAEDHKLSGAQLPLGSVIKPLFNHIWDVLKDVSIFQMEYSGILRHLLSINEYRYQMKSRMYSSLILLYMNKMVSTISMKGSMPSSLKEEAFRAALTLHVLLENPPGDFPDNIREDIVAGFVEMFSSLRDEGKYSRKLMECINTYLMKDGPNLGDLATKIHFAVQEFLFRFWLTTHDRGLKASFILYASVQLKLTRNTSEEISLVEKLLDVVAKELDQGIAVSYGIPWSDVSRDDKLGHPGNIYHGLMELAAMVLYQSCKETRKMPHQEKKLKTVDAMDRIKDGIIKGSWLWNGTLCFLTHTYGHRLDKSLLVYWLEGASESLKRLLNNPNTVHSYEALIWLLRAMQGLSALLFPNLDEKSRPTSMSMDKASILATKSWSTIWTDLMHGLPAFSNVTPVVDVALALLGDMILQEQIGEALVPHDMWDLRLFKHMSSLYVSFITHWNISFYN</sequence>
<protein>
    <submittedName>
        <fullName evidence="1">Serine/threonine-protein kinase ATM</fullName>
    </submittedName>
</protein>
<reference evidence="1 2" key="2">
    <citation type="journal article" date="2017" name="Nature">
        <title>The Apostasia genome and the evolution of orchids.</title>
        <authorList>
            <person name="Zhang G.Q."/>
            <person name="Liu K.W."/>
            <person name="Li Z."/>
            <person name="Lohaus R."/>
            <person name="Hsiao Y.Y."/>
            <person name="Niu S.C."/>
            <person name="Wang J.Y."/>
            <person name="Lin Y.C."/>
            <person name="Xu Q."/>
            <person name="Chen L.J."/>
            <person name="Yoshida K."/>
            <person name="Fujiwara S."/>
            <person name="Wang Z.W."/>
            <person name="Zhang Y.Q."/>
            <person name="Mitsuda N."/>
            <person name="Wang M."/>
            <person name="Liu G.H."/>
            <person name="Pecoraro L."/>
            <person name="Huang H.X."/>
            <person name="Xiao X.J."/>
            <person name="Lin M."/>
            <person name="Wu X.Y."/>
            <person name="Wu W.L."/>
            <person name="Chen Y.Y."/>
            <person name="Chang S.B."/>
            <person name="Sakamoto S."/>
            <person name="Ohme-Takagi M."/>
            <person name="Yagi M."/>
            <person name="Zeng S.J."/>
            <person name="Shen C.Y."/>
            <person name="Yeh C.M."/>
            <person name="Luo Y.B."/>
            <person name="Tsai W.C."/>
            <person name="Van de Peer Y."/>
            <person name="Liu Z.J."/>
        </authorList>
    </citation>
    <scope>NUCLEOTIDE SEQUENCE [LARGE SCALE GENOMIC DNA]</scope>
    <source>
        <tissue evidence="1">The whole plant</tissue>
    </source>
</reference>
<reference evidence="1 2" key="1">
    <citation type="journal article" date="2016" name="Sci. Rep.">
        <title>The Dendrobium catenatum Lindl. genome sequence provides insights into polysaccharide synthase, floral development and adaptive evolution.</title>
        <authorList>
            <person name="Zhang G.Q."/>
            <person name="Xu Q."/>
            <person name="Bian C."/>
            <person name="Tsai W.C."/>
            <person name="Yeh C.M."/>
            <person name="Liu K.W."/>
            <person name="Yoshida K."/>
            <person name="Zhang L.S."/>
            <person name="Chang S.B."/>
            <person name="Chen F."/>
            <person name="Shi Y."/>
            <person name="Su Y.Y."/>
            <person name="Zhang Y.Q."/>
            <person name="Chen L.J."/>
            <person name="Yin Y."/>
            <person name="Lin M."/>
            <person name="Huang H."/>
            <person name="Deng H."/>
            <person name="Wang Z.W."/>
            <person name="Zhu S.L."/>
            <person name="Zhao X."/>
            <person name="Deng C."/>
            <person name="Niu S.C."/>
            <person name="Huang J."/>
            <person name="Wang M."/>
            <person name="Liu G.H."/>
            <person name="Yang H.J."/>
            <person name="Xiao X.J."/>
            <person name="Hsiao Y.Y."/>
            <person name="Wu W.L."/>
            <person name="Chen Y.Y."/>
            <person name="Mitsuda N."/>
            <person name="Ohme-Takagi M."/>
            <person name="Luo Y.B."/>
            <person name="Van de Peer Y."/>
            <person name="Liu Z.J."/>
        </authorList>
    </citation>
    <scope>NUCLEOTIDE SEQUENCE [LARGE SCALE GENOMIC DNA]</scope>
    <source>
        <tissue evidence="1">The whole plant</tissue>
    </source>
</reference>
<gene>
    <name evidence="1" type="primary">ATM</name>
    <name evidence="1" type="ORF">MA16_Dca009296</name>
</gene>
<dbReference type="GO" id="GO:0004674">
    <property type="term" value="F:protein serine/threonine kinase activity"/>
    <property type="evidence" value="ECO:0007669"/>
    <property type="project" value="InterPro"/>
</dbReference>
<evidence type="ECO:0000313" key="1">
    <source>
        <dbReference type="EMBL" id="PKU80884.1"/>
    </source>
</evidence>
<keyword evidence="1" id="KW-0418">Kinase</keyword>
<keyword evidence="1" id="KW-0808">Transferase</keyword>